<dbReference type="Pfam" id="PF07729">
    <property type="entry name" value="FCD"/>
    <property type="match status" value="1"/>
</dbReference>
<name>A0A852TUE5_9ACTN</name>
<dbReference type="Pfam" id="PF00392">
    <property type="entry name" value="GntR"/>
    <property type="match status" value="1"/>
</dbReference>
<dbReference type="PROSITE" id="PS50949">
    <property type="entry name" value="HTH_GNTR"/>
    <property type="match status" value="1"/>
</dbReference>
<accession>A0A852TUE5</accession>
<dbReference type="PANTHER" id="PTHR43537">
    <property type="entry name" value="TRANSCRIPTIONAL REGULATOR, GNTR FAMILY"/>
    <property type="match status" value="1"/>
</dbReference>
<dbReference type="SMART" id="SM00345">
    <property type="entry name" value="HTH_GNTR"/>
    <property type="match status" value="1"/>
</dbReference>
<evidence type="ECO:0000313" key="7">
    <source>
        <dbReference type="Proteomes" id="UP000589036"/>
    </source>
</evidence>
<proteinExistence type="predicted"/>
<dbReference type="GO" id="GO:0003700">
    <property type="term" value="F:DNA-binding transcription factor activity"/>
    <property type="evidence" value="ECO:0007669"/>
    <property type="project" value="InterPro"/>
</dbReference>
<evidence type="ECO:0000256" key="1">
    <source>
        <dbReference type="ARBA" id="ARBA00023015"/>
    </source>
</evidence>
<dbReference type="InterPro" id="IPR036390">
    <property type="entry name" value="WH_DNA-bd_sf"/>
</dbReference>
<keyword evidence="1" id="KW-0805">Transcription regulation</keyword>
<sequence>MFERVHPVRAYERIVEQIESAVFEGRLAPGDRLPSERMLSEQFGVSRGTVREALRVLRSRGLVDSRHGDRGGPVVLPFTTDALKDALSSLALVEGLSLGELLQFRMLTEGCANQLAAVLRTEAELARLEESISAMEAALARGHAAFSAADMAFHDLVAEIAGNRLLRISDEVVRSVVLRLMATKIEQAPNSEAQMRDSVRRHRLVLDAVAAGDSAGAAALARRHLFEYYADYLTPPERTRAAALLDGEEAHY</sequence>
<dbReference type="Gene3D" id="1.10.10.10">
    <property type="entry name" value="Winged helix-like DNA-binding domain superfamily/Winged helix DNA-binding domain"/>
    <property type="match status" value="1"/>
</dbReference>
<keyword evidence="7" id="KW-1185">Reference proteome</keyword>
<dbReference type="InterPro" id="IPR008920">
    <property type="entry name" value="TF_FadR/GntR_C"/>
</dbReference>
<dbReference type="RefSeq" id="WP_218882396.1">
    <property type="nucleotide sequence ID" value="NZ_BAAAYY010000001.1"/>
</dbReference>
<gene>
    <name evidence="6" type="ORF">HDA32_002047</name>
</gene>
<dbReference type="InterPro" id="IPR011711">
    <property type="entry name" value="GntR_C"/>
</dbReference>
<keyword evidence="2 6" id="KW-0238">DNA-binding</keyword>
<dbReference type="GO" id="GO:0003677">
    <property type="term" value="F:DNA binding"/>
    <property type="evidence" value="ECO:0007669"/>
    <property type="project" value="UniProtKB-KW"/>
</dbReference>
<protein>
    <submittedName>
        <fullName evidence="6">DNA-binding FadR family transcriptional regulator</fullName>
    </submittedName>
</protein>
<dbReference type="SUPFAM" id="SSF46785">
    <property type="entry name" value="Winged helix' DNA-binding domain"/>
    <property type="match status" value="1"/>
</dbReference>
<dbReference type="Gene3D" id="1.20.120.530">
    <property type="entry name" value="GntR ligand-binding domain-like"/>
    <property type="match status" value="1"/>
</dbReference>
<evidence type="ECO:0000259" key="5">
    <source>
        <dbReference type="PROSITE" id="PS50949"/>
    </source>
</evidence>
<dbReference type="CDD" id="cd07377">
    <property type="entry name" value="WHTH_GntR"/>
    <property type="match status" value="1"/>
</dbReference>
<dbReference type="PANTHER" id="PTHR43537:SF24">
    <property type="entry name" value="GLUCONATE OPERON TRANSCRIPTIONAL REPRESSOR"/>
    <property type="match status" value="1"/>
</dbReference>
<keyword evidence="4" id="KW-0175">Coiled coil</keyword>
<organism evidence="6 7">
    <name type="scientific">Spinactinospora alkalitolerans</name>
    <dbReference type="NCBI Taxonomy" id="687207"/>
    <lineage>
        <taxon>Bacteria</taxon>
        <taxon>Bacillati</taxon>
        <taxon>Actinomycetota</taxon>
        <taxon>Actinomycetes</taxon>
        <taxon>Streptosporangiales</taxon>
        <taxon>Nocardiopsidaceae</taxon>
        <taxon>Spinactinospora</taxon>
    </lineage>
</organism>
<dbReference type="PRINTS" id="PR00035">
    <property type="entry name" value="HTHGNTR"/>
</dbReference>
<evidence type="ECO:0000256" key="3">
    <source>
        <dbReference type="ARBA" id="ARBA00023163"/>
    </source>
</evidence>
<comment type="caution">
    <text evidence="6">The sequence shown here is derived from an EMBL/GenBank/DDBJ whole genome shotgun (WGS) entry which is preliminary data.</text>
</comment>
<dbReference type="SUPFAM" id="SSF48008">
    <property type="entry name" value="GntR ligand-binding domain-like"/>
    <property type="match status" value="1"/>
</dbReference>
<evidence type="ECO:0000256" key="4">
    <source>
        <dbReference type="SAM" id="Coils"/>
    </source>
</evidence>
<evidence type="ECO:0000256" key="2">
    <source>
        <dbReference type="ARBA" id="ARBA00023125"/>
    </source>
</evidence>
<evidence type="ECO:0000313" key="6">
    <source>
        <dbReference type="EMBL" id="NYE46927.1"/>
    </source>
</evidence>
<dbReference type="EMBL" id="JACCCC010000001">
    <property type="protein sequence ID" value="NYE46927.1"/>
    <property type="molecule type" value="Genomic_DNA"/>
</dbReference>
<feature type="coiled-coil region" evidence="4">
    <location>
        <begin position="111"/>
        <end position="138"/>
    </location>
</feature>
<dbReference type="InterPro" id="IPR000524">
    <property type="entry name" value="Tscrpt_reg_HTH_GntR"/>
</dbReference>
<dbReference type="InterPro" id="IPR036388">
    <property type="entry name" value="WH-like_DNA-bd_sf"/>
</dbReference>
<feature type="domain" description="HTH gntR-type" evidence="5">
    <location>
        <begin position="8"/>
        <end position="78"/>
    </location>
</feature>
<reference evidence="6 7" key="1">
    <citation type="submission" date="2020-07" db="EMBL/GenBank/DDBJ databases">
        <title>Sequencing the genomes of 1000 actinobacteria strains.</title>
        <authorList>
            <person name="Klenk H.-P."/>
        </authorList>
    </citation>
    <scope>NUCLEOTIDE SEQUENCE [LARGE SCALE GENOMIC DNA]</scope>
    <source>
        <strain evidence="6 7">CXB654</strain>
    </source>
</reference>
<dbReference type="SMART" id="SM00895">
    <property type="entry name" value="FCD"/>
    <property type="match status" value="1"/>
</dbReference>
<dbReference type="AlphaFoldDB" id="A0A852TUE5"/>
<keyword evidence="3" id="KW-0804">Transcription</keyword>
<dbReference type="Proteomes" id="UP000589036">
    <property type="component" value="Unassembled WGS sequence"/>
</dbReference>